<reference evidence="4" key="1">
    <citation type="submission" date="2022-06" db="EMBL/GenBank/DDBJ databases">
        <title>WGS of actinobacteria.</title>
        <authorList>
            <person name="Thawai C."/>
        </authorList>
    </citation>
    <scope>NUCLEOTIDE SEQUENCE</scope>
    <source>
        <strain evidence="4">AA8</strain>
    </source>
</reference>
<dbReference type="RefSeq" id="WP_168095588.1">
    <property type="nucleotide sequence ID" value="NZ_JAATER010000446.1"/>
</dbReference>
<proteinExistence type="predicted"/>
<evidence type="ECO:0000256" key="1">
    <source>
        <dbReference type="ARBA" id="ARBA00022737"/>
    </source>
</evidence>
<gene>
    <name evidence="4" type="ORF">NQU55_34930</name>
</gene>
<dbReference type="CDD" id="cd05804">
    <property type="entry name" value="StaR_like"/>
    <property type="match status" value="1"/>
</dbReference>
<dbReference type="AlphaFoldDB" id="A0A9X2LP75"/>
<dbReference type="PANTHER" id="PTHR16263">
    <property type="entry name" value="TETRATRICOPEPTIDE REPEAT PROTEIN 38"/>
    <property type="match status" value="1"/>
</dbReference>
<evidence type="ECO:0000256" key="2">
    <source>
        <dbReference type="ARBA" id="ARBA00022803"/>
    </source>
</evidence>
<name>A0A9X2LP75_9ACTN</name>
<sequence length="496" mass="53677">MTFTSTDAVRHYEKALESLLFFRSEVATEAEAAVADSPRSVMGNVLLAYLGLLGTEEKDAASARKSFEDFRRGVHLSEVTPRERMHIEAASSWLNGDILGAGRVLGELHVAHPRDALALAVGHQTDFFTGNAVLLRDRIGGALSAWDEDDPHYGLLLGMYAFGLEEAGHYAQSEQAGLAAVERNARDVWGIHAVVHAYEMTGRFADGIRYLDDRTADWADGNYLNVHNWWHYALYNLEAGRTGRVLDVYDAVLHNEESAGLAMEMLDAASLLWRLYLTGDAKSNGTGSGTGTGPVADVDTGDRWAVLSDAWTARQDGAYYAFNDAHAVMAHVGADRMAEAERLIRDREAWVRQSGPHTAGLSNVAMTAEVGLPVCRAFVAYGKRRYDDVVGLLLPIRHRVATFGGSHAQRDAVQRTLVEAAVRSGQHDIARMLLSERINVRPLCPYNWGAQARLAERLGDTAGAGAARRRAAQQASASASASATTSGSAAATASRA</sequence>
<keyword evidence="1" id="KW-0677">Repeat</keyword>
<accession>A0A9X2LP75</accession>
<evidence type="ECO:0000256" key="3">
    <source>
        <dbReference type="SAM" id="MobiDB-lite"/>
    </source>
</evidence>
<protein>
    <submittedName>
        <fullName evidence="4">Tetratricopeptide repeat protein</fullName>
    </submittedName>
</protein>
<feature type="region of interest" description="Disordered" evidence="3">
    <location>
        <begin position="463"/>
        <end position="496"/>
    </location>
</feature>
<keyword evidence="2" id="KW-0802">TPR repeat</keyword>
<organism evidence="4 5">
    <name type="scientific">Streptomyces telluris</name>
    <dbReference type="NCBI Taxonomy" id="2720021"/>
    <lineage>
        <taxon>Bacteria</taxon>
        <taxon>Bacillati</taxon>
        <taxon>Actinomycetota</taxon>
        <taxon>Actinomycetes</taxon>
        <taxon>Kitasatosporales</taxon>
        <taxon>Streptomycetaceae</taxon>
        <taxon>Streptomyces</taxon>
    </lineage>
</organism>
<evidence type="ECO:0000313" key="4">
    <source>
        <dbReference type="EMBL" id="MCQ8774919.1"/>
    </source>
</evidence>
<comment type="caution">
    <text evidence="4">The sequence shown here is derived from an EMBL/GenBank/DDBJ whole genome shotgun (WGS) entry which is preliminary data.</text>
</comment>
<dbReference type="Proteomes" id="UP001142374">
    <property type="component" value="Unassembled WGS sequence"/>
</dbReference>
<dbReference type="InterPro" id="IPR033891">
    <property type="entry name" value="TTC38"/>
</dbReference>
<dbReference type="EMBL" id="JANIID010000059">
    <property type="protein sequence ID" value="MCQ8774919.1"/>
    <property type="molecule type" value="Genomic_DNA"/>
</dbReference>
<evidence type="ECO:0000313" key="5">
    <source>
        <dbReference type="Proteomes" id="UP001142374"/>
    </source>
</evidence>
<keyword evidence="5" id="KW-1185">Reference proteome</keyword>
<dbReference type="PANTHER" id="PTHR16263:SF4">
    <property type="entry name" value="TETRATRICOPEPTIDE REPEAT PROTEIN 38"/>
    <property type="match status" value="1"/>
</dbReference>